<dbReference type="InterPro" id="IPR007021">
    <property type="entry name" value="DUF659"/>
</dbReference>
<feature type="domain" description="DUF659" evidence="6">
    <location>
        <begin position="129"/>
        <end position="275"/>
    </location>
</feature>
<reference evidence="7" key="1">
    <citation type="submission" date="2019-08" db="EMBL/GenBank/DDBJ databases">
        <title>The genome of the North American firefly Photinus pyralis.</title>
        <authorList>
            <consortium name="Photinus pyralis genome working group"/>
            <person name="Fallon T.R."/>
            <person name="Sander Lower S.E."/>
            <person name="Weng J.-K."/>
        </authorList>
    </citation>
    <scope>NUCLEOTIDE SEQUENCE</scope>
    <source>
        <strain evidence="7">TRF0915ILg1</strain>
        <tissue evidence="7">Whole body</tissue>
    </source>
</reference>
<dbReference type="PANTHER" id="PTHR46481:SF10">
    <property type="entry name" value="ZINC FINGER BED DOMAIN-CONTAINING PROTEIN 39"/>
    <property type="match status" value="1"/>
</dbReference>
<protein>
    <recommendedName>
        <fullName evidence="6">DUF659 domain-containing protein</fullName>
    </recommendedName>
</protein>
<dbReference type="GO" id="GO:0005634">
    <property type="term" value="C:nucleus"/>
    <property type="evidence" value="ECO:0007669"/>
    <property type="project" value="UniProtKB-SubCell"/>
</dbReference>
<keyword evidence="5" id="KW-0539">Nucleus</keyword>
<evidence type="ECO:0000259" key="6">
    <source>
        <dbReference type="Pfam" id="PF04937"/>
    </source>
</evidence>
<gene>
    <name evidence="7" type="ORF">ILUMI_11380</name>
</gene>
<keyword evidence="2" id="KW-0479">Metal-binding</keyword>
<dbReference type="EMBL" id="VTPC01006624">
    <property type="protein sequence ID" value="KAF2894795.1"/>
    <property type="molecule type" value="Genomic_DNA"/>
</dbReference>
<dbReference type="InterPro" id="IPR052035">
    <property type="entry name" value="ZnF_BED_domain_contain"/>
</dbReference>
<dbReference type="OrthoDB" id="6672003at2759"/>
<dbReference type="InterPro" id="IPR012337">
    <property type="entry name" value="RNaseH-like_sf"/>
</dbReference>
<organism evidence="7 8">
    <name type="scientific">Ignelater luminosus</name>
    <name type="common">Cucubano</name>
    <name type="synonym">Pyrophorus luminosus</name>
    <dbReference type="NCBI Taxonomy" id="2038154"/>
    <lineage>
        <taxon>Eukaryota</taxon>
        <taxon>Metazoa</taxon>
        <taxon>Ecdysozoa</taxon>
        <taxon>Arthropoda</taxon>
        <taxon>Hexapoda</taxon>
        <taxon>Insecta</taxon>
        <taxon>Pterygota</taxon>
        <taxon>Neoptera</taxon>
        <taxon>Endopterygota</taxon>
        <taxon>Coleoptera</taxon>
        <taxon>Polyphaga</taxon>
        <taxon>Elateriformia</taxon>
        <taxon>Elateroidea</taxon>
        <taxon>Elateridae</taxon>
        <taxon>Agrypninae</taxon>
        <taxon>Pyrophorini</taxon>
        <taxon>Ignelater</taxon>
    </lineage>
</organism>
<evidence type="ECO:0000256" key="4">
    <source>
        <dbReference type="ARBA" id="ARBA00022833"/>
    </source>
</evidence>
<dbReference type="Pfam" id="PF04937">
    <property type="entry name" value="DUF659"/>
    <property type="match status" value="1"/>
</dbReference>
<evidence type="ECO:0000256" key="5">
    <source>
        <dbReference type="ARBA" id="ARBA00023242"/>
    </source>
</evidence>
<dbReference type="SUPFAM" id="SSF53098">
    <property type="entry name" value="Ribonuclease H-like"/>
    <property type="match status" value="1"/>
</dbReference>
<dbReference type="GO" id="GO:0008270">
    <property type="term" value="F:zinc ion binding"/>
    <property type="evidence" value="ECO:0007669"/>
    <property type="project" value="UniProtKB-KW"/>
</dbReference>
<evidence type="ECO:0000256" key="1">
    <source>
        <dbReference type="ARBA" id="ARBA00004123"/>
    </source>
</evidence>
<dbReference type="Proteomes" id="UP000801492">
    <property type="component" value="Unassembled WGS sequence"/>
</dbReference>
<dbReference type="SUPFAM" id="SSF140996">
    <property type="entry name" value="Hermes dimerisation domain"/>
    <property type="match status" value="1"/>
</dbReference>
<evidence type="ECO:0000256" key="2">
    <source>
        <dbReference type="ARBA" id="ARBA00022723"/>
    </source>
</evidence>
<keyword evidence="3" id="KW-0863">Zinc-finger</keyword>
<evidence type="ECO:0000313" key="8">
    <source>
        <dbReference type="Proteomes" id="UP000801492"/>
    </source>
</evidence>
<accession>A0A8K0G7S9</accession>
<keyword evidence="4" id="KW-0862">Zinc</keyword>
<sequence>MRSHLFSCVKVPNPIKLKLYTAEELKCKKGVSTASVASSSTNADNKSSYSESCSSVVCVDHKDRETPTVLKTSSSSIGSFVDVMKTSDQEQLTISLARAIYNSNTPLSIVENEHWKLYFKELRPSFVLPSQFLLSNRLLEDEYVKVKALVEEKVSLADNLALQCDGWSNLRNEGVEYIIITTSNPVFIKSVLTKTESNTAVYFKGILLNILEKYEPSKFMAVVTDNAKNMQKSTKLSQRKYPHLISYGCIAHTLHFIYKDILKLKSVDKIIDSTKMQSRPEPIAKFYMQQ</sequence>
<comment type="caution">
    <text evidence="7">The sequence shown here is derived from an EMBL/GenBank/DDBJ whole genome shotgun (WGS) entry which is preliminary data.</text>
</comment>
<dbReference type="PANTHER" id="PTHR46481">
    <property type="entry name" value="ZINC FINGER BED DOMAIN-CONTAINING PROTEIN 4"/>
    <property type="match status" value="1"/>
</dbReference>
<evidence type="ECO:0000313" key="7">
    <source>
        <dbReference type="EMBL" id="KAF2894795.1"/>
    </source>
</evidence>
<proteinExistence type="predicted"/>
<comment type="subcellular location">
    <subcellularLocation>
        <location evidence="1">Nucleus</location>
    </subcellularLocation>
</comment>
<dbReference type="AlphaFoldDB" id="A0A8K0G7S9"/>
<evidence type="ECO:0000256" key="3">
    <source>
        <dbReference type="ARBA" id="ARBA00022771"/>
    </source>
</evidence>
<keyword evidence="8" id="KW-1185">Reference proteome</keyword>
<name>A0A8K0G7S9_IGNLU</name>